<evidence type="ECO:0000313" key="2">
    <source>
        <dbReference type="Proteomes" id="UP000663671"/>
    </source>
</evidence>
<name>A0A8A1M6Y2_AJECA</name>
<evidence type="ECO:0000313" key="1">
    <source>
        <dbReference type="EMBL" id="QSS62266.1"/>
    </source>
</evidence>
<dbReference type="EMBL" id="CP069111">
    <property type="protein sequence ID" value="QSS62266.1"/>
    <property type="molecule type" value="Genomic_DNA"/>
</dbReference>
<dbReference type="AlphaFoldDB" id="A0A8A1M6Y2"/>
<sequence>MHGHTSLPHCSEGTIYEVSRFNDSLTIEINPTKIKFIKMLKTSEMSSIFHVNYDGMPHILKVFHNNEDAGSYIGDRECGWIEIETRQVESVEVKLADDQKQGLPLNTKYY</sequence>
<organism evidence="1 2">
    <name type="scientific">Ajellomyces capsulatus</name>
    <name type="common">Darling's disease fungus</name>
    <name type="synonym">Histoplasma capsulatum</name>
    <dbReference type="NCBI Taxonomy" id="5037"/>
    <lineage>
        <taxon>Eukaryota</taxon>
        <taxon>Fungi</taxon>
        <taxon>Dikarya</taxon>
        <taxon>Ascomycota</taxon>
        <taxon>Pezizomycotina</taxon>
        <taxon>Eurotiomycetes</taxon>
        <taxon>Eurotiomycetidae</taxon>
        <taxon>Onygenales</taxon>
        <taxon>Ajellomycetaceae</taxon>
        <taxon>Histoplasma</taxon>
    </lineage>
</organism>
<dbReference type="Proteomes" id="UP000663671">
    <property type="component" value="Chromosome 5"/>
</dbReference>
<dbReference type="OrthoDB" id="4185642at2759"/>
<accession>A0A8A1M6Y2</accession>
<gene>
    <name evidence="1" type="ORF">I7I51_04443</name>
</gene>
<dbReference type="VEuPathDB" id="FungiDB:I7I51_04443"/>
<protein>
    <submittedName>
        <fullName evidence="1">Uncharacterized protein</fullName>
    </submittedName>
</protein>
<reference evidence="1" key="1">
    <citation type="submission" date="2021-01" db="EMBL/GenBank/DDBJ databases">
        <title>Chromosome-level genome assembly of a human fungal pathogen reveals clustering of transcriptionally co-regulated genes.</title>
        <authorList>
            <person name="Voorhies M."/>
            <person name="Cohen S."/>
            <person name="Shea T.P."/>
            <person name="Petrus S."/>
            <person name="Munoz J.F."/>
            <person name="Poplawski S."/>
            <person name="Goldman W.E."/>
            <person name="Michael T."/>
            <person name="Cuomo C.A."/>
            <person name="Sil A."/>
            <person name="Beyhan S."/>
        </authorList>
    </citation>
    <scope>NUCLEOTIDE SEQUENCE</scope>
    <source>
        <strain evidence="1">WU24</strain>
    </source>
</reference>
<proteinExistence type="predicted"/>